<dbReference type="eggNOG" id="COG5339">
    <property type="taxonomic scope" value="Bacteria"/>
</dbReference>
<sequence>MSSKIILTVVGVAVAGCVAAAASSWYTAQKLDEYVQAGVEHINRSHVMRASWYPKSSLPFSRGGVLHLVVLNEQMQENLKAGPVDSGDPESLQRVQEQMAEPLPEEKQKPLDLFINVSNSMFPFIVKGEATLDMSRGTASELVQRKAVPVSLPISMTWIYKAYNQDFNLQLSMDRWSVTQPEQNVNVGAAEVSLDGDMREELELNYAWEGVTATSKQPGQSELEIMPLDGIALLRNFSGIWISPEGHMQLNGIRSSGADGKVEMGQLRFDTVMDESPSETGITLNMKQRISLSKLYLDTQQERFNIDDFSLGLNFSGLNKQGMEELAQLAQAETPDFIKMMASLNKITTKTMRLELAPSSMKLNNGMVTASGKLESLPFEVEQLMRASAADTPNPLRYMLQGDLTIAAESKAVLALPAEMRQQLATYQQQGFISTASTGLSSNMQLRGGELTANGQVIPLQDLRTQSE</sequence>
<proteinExistence type="predicted"/>
<dbReference type="Proteomes" id="UP000009073">
    <property type="component" value="Chromosome"/>
</dbReference>
<evidence type="ECO:0000313" key="2">
    <source>
        <dbReference type="EMBL" id="ACQ92265.1"/>
    </source>
</evidence>
<dbReference type="KEGG" id="tau:Tola_0636"/>
<accession>C4LAR1</accession>
<dbReference type="InterPro" id="IPR010352">
    <property type="entry name" value="DUF945"/>
</dbReference>
<keyword evidence="3" id="KW-1185">Reference proteome</keyword>
<reference evidence="2 3" key="2">
    <citation type="journal article" date="2011" name="Stand. Genomic Sci.">
        <title>Complete genome sequence of Tolumonas auensis type strain (TA 4).</title>
        <authorList>
            <person name="Chertkov O."/>
            <person name="Copeland A."/>
            <person name="Lucas S."/>
            <person name="Lapidus A."/>
            <person name="Berry K.W."/>
            <person name="Detter J.C."/>
            <person name="Del Rio T.G."/>
            <person name="Hammon N."/>
            <person name="Dalin E."/>
            <person name="Tice H."/>
            <person name="Pitluck S."/>
            <person name="Richardson P."/>
            <person name="Bruce D."/>
            <person name="Goodwin L."/>
            <person name="Han C."/>
            <person name="Tapia R."/>
            <person name="Saunders E."/>
            <person name="Schmutz J."/>
            <person name="Brettin T."/>
            <person name="Larimer F."/>
            <person name="Land M."/>
            <person name="Hauser L."/>
            <person name="Spring S."/>
            <person name="Rohde M."/>
            <person name="Kyrpides N.C."/>
            <person name="Ivanova N."/>
            <person name="Goker M."/>
            <person name="Beller H.R."/>
            <person name="Klenk H.P."/>
            <person name="Woyke T."/>
        </authorList>
    </citation>
    <scope>NUCLEOTIDE SEQUENCE [LARGE SCALE GENOMIC DNA]</scope>
    <source>
        <strain evidence="3">DSM 9187 / TA4</strain>
    </source>
</reference>
<reference evidence="3" key="1">
    <citation type="submission" date="2009-05" db="EMBL/GenBank/DDBJ databases">
        <title>Complete sequence of Tolumonas auensis DSM 9187.</title>
        <authorList>
            <consortium name="US DOE Joint Genome Institute"/>
            <person name="Lucas S."/>
            <person name="Copeland A."/>
            <person name="Lapidus A."/>
            <person name="Glavina del Rio T."/>
            <person name="Tice H."/>
            <person name="Bruce D."/>
            <person name="Goodwin L."/>
            <person name="Pitluck S."/>
            <person name="Chertkov O."/>
            <person name="Brettin T."/>
            <person name="Detter J.C."/>
            <person name="Han C."/>
            <person name="Larimer F."/>
            <person name="Land M."/>
            <person name="Hauser L."/>
            <person name="Kyrpides N."/>
            <person name="Mikhailova N."/>
            <person name="Spring S."/>
            <person name="Beller H."/>
        </authorList>
    </citation>
    <scope>NUCLEOTIDE SEQUENCE [LARGE SCALE GENOMIC DNA]</scope>
    <source>
        <strain evidence="3">DSM 9187 / TA4</strain>
    </source>
</reference>
<organism evidence="2 3">
    <name type="scientific">Tolumonas auensis (strain DSM 9187 / NBRC 110442 / TA 4)</name>
    <dbReference type="NCBI Taxonomy" id="595494"/>
    <lineage>
        <taxon>Bacteria</taxon>
        <taxon>Pseudomonadati</taxon>
        <taxon>Pseudomonadota</taxon>
        <taxon>Gammaproteobacteria</taxon>
        <taxon>Aeromonadales</taxon>
        <taxon>Aeromonadaceae</taxon>
        <taxon>Tolumonas</taxon>
    </lineage>
</organism>
<gene>
    <name evidence="2" type="ordered locus">Tola_0636</name>
</gene>
<dbReference type="EMBL" id="CP001616">
    <property type="protein sequence ID" value="ACQ92265.1"/>
    <property type="molecule type" value="Genomic_DNA"/>
</dbReference>
<feature type="signal peptide" evidence="1">
    <location>
        <begin position="1"/>
        <end position="20"/>
    </location>
</feature>
<feature type="chain" id="PRO_5002939035" description="DUF945 domain-containing protein" evidence="1">
    <location>
        <begin position="21"/>
        <end position="468"/>
    </location>
</feature>
<evidence type="ECO:0000256" key="1">
    <source>
        <dbReference type="SAM" id="SignalP"/>
    </source>
</evidence>
<evidence type="ECO:0000313" key="3">
    <source>
        <dbReference type="Proteomes" id="UP000009073"/>
    </source>
</evidence>
<keyword evidence="1" id="KW-0732">Signal</keyword>
<dbReference type="RefSeq" id="WP_012728864.1">
    <property type="nucleotide sequence ID" value="NC_012691.1"/>
</dbReference>
<dbReference type="PROSITE" id="PS51257">
    <property type="entry name" value="PROKAR_LIPOPROTEIN"/>
    <property type="match status" value="1"/>
</dbReference>
<protein>
    <recommendedName>
        <fullName evidence="4">DUF945 domain-containing protein</fullName>
    </recommendedName>
</protein>
<dbReference type="STRING" id="595494.Tola_0636"/>
<dbReference type="Pfam" id="PF06097">
    <property type="entry name" value="DUF945"/>
    <property type="match status" value="1"/>
</dbReference>
<dbReference type="AlphaFoldDB" id="C4LAR1"/>
<evidence type="ECO:0008006" key="4">
    <source>
        <dbReference type="Google" id="ProtNLM"/>
    </source>
</evidence>
<dbReference type="HOGENOM" id="CLU_583854_0_0_6"/>
<name>C4LAR1_TOLAT</name>